<name>A0A127JWQ7_9BURK</name>
<dbReference type="PATRIC" id="fig|94132.3.peg.3762"/>
<gene>
    <name evidence="3" type="ORF">UC35_18415</name>
</gene>
<keyword evidence="1" id="KW-0812">Transmembrane</keyword>
<dbReference type="AlphaFoldDB" id="A0A127JWQ7"/>
<dbReference type="Proteomes" id="UP000070433">
    <property type="component" value="Chromosome"/>
</dbReference>
<keyword evidence="1" id="KW-0472">Membrane</keyword>
<organism evidence="3 4">
    <name type="scientific">Ramlibacter tataouinensis</name>
    <dbReference type="NCBI Taxonomy" id="94132"/>
    <lineage>
        <taxon>Bacteria</taxon>
        <taxon>Pseudomonadati</taxon>
        <taxon>Pseudomonadota</taxon>
        <taxon>Betaproteobacteria</taxon>
        <taxon>Burkholderiales</taxon>
        <taxon>Comamonadaceae</taxon>
        <taxon>Ramlibacter</taxon>
    </lineage>
</organism>
<keyword evidence="1" id="KW-1133">Transmembrane helix</keyword>
<sequence>MTDQKNQRGAALLELAFVIPILLVITFIVTEFGRAIYQYSALTKSVRDAARYLSIQTPNTKVTEAQNLVVYGTTTAGSTPLVTGLTTAMVSANWPIAPTGTNPPIYTVTVQISGYTFQSTVLSAFGLPFSNVTFSNIRATMRSHTT</sequence>
<evidence type="ECO:0000313" key="4">
    <source>
        <dbReference type="Proteomes" id="UP000070433"/>
    </source>
</evidence>
<dbReference type="Pfam" id="PF07811">
    <property type="entry name" value="TadE"/>
    <property type="match status" value="1"/>
</dbReference>
<reference evidence="3 4" key="1">
    <citation type="journal article" date="2014" name="Int. J. Syst. Evol. Microbiol.">
        <title>Ramlibacter solisilvae sp. nov., isolated from forest soil, and emended description of the genus Ramlibacter.</title>
        <authorList>
            <person name="Lee H.J."/>
            <person name="Lee S.H."/>
            <person name="Lee S.S."/>
            <person name="Lee J.S."/>
            <person name="Kim Y."/>
            <person name="Kim S.C."/>
            <person name="Jeon C.O."/>
        </authorList>
    </citation>
    <scope>NUCLEOTIDE SEQUENCE [LARGE SCALE GENOMIC DNA]</scope>
    <source>
        <strain evidence="3 4">5-10</strain>
    </source>
</reference>
<dbReference type="EMBL" id="CP010951">
    <property type="protein sequence ID" value="AMO24448.1"/>
    <property type="molecule type" value="Genomic_DNA"/>
</dbReference>
<feature type="domain" description="TadE-like" evidence="2">
    <location>
        <begin position="9"/>
        <end position="51"/>
    </location>
</feature>
<evidence type="ECO:0000259" key="2">
    <source>
        <dbReference type="Pfam" id="PF07811"/>
    </source>
</evidence>
<evidence type="ECO:0000256" key="1">
    <source>
        <dbReference type="SAM" id="Phobius"/>
    </source>
</evidence>
<proteinExistence type="predicted"/>
<protein>
    <submittedName>
        <fullName evidence="3">Pilus assembly protein TadE</fullName>
    </submittedName>
</protein>
<accession>A0A127JWQ7</accession>
<dbReference type="RefSeq" id="WP_061502251.1">
    <property type="nucleotide sequence ID" value="NZ_CP010951.1"/>
</dbReference>
<dbReference type="OrthoDB" id="7026216at2"/>
<keyword evidence="4" id="KW-1185">Reference proteome</keyword>
<feature type="transmembrane region" description="Helical" evidence="1">
    <location>
        <begin position="12"/>
        <end position="37"/>
    </location>
</feature>
<dbReference type="InterPro" id="IPR012495">
    <property type="entry name" value="TadE-like_dom"/>
</dbReference>
<evidence type="ECO:0000313" key="3">
    <source>
        <dbReference type="EMBL" id="AMO24448.1"/>
    </source>
</evidence>